<name>A0A9Q0FNP1_9ROSI</name>
<feature type="compositionally biased region" description="Polar residues" evidence="1">
    <location>
        <begin position="404"/>
        <end position="424"/>
    </location>
</feature>
<accession>A0A9Q0FNP1</accession>
<dbReference type="Proteomes" id="UP001141552">
    <property type="component" value="Unassembled WGS sequence"/>
</dbReference>
<reference evidence="3" key="2">
    <citation type="journal article" date="2023" name="Plants (Basel)">
        <title>Annotation of the Turnera subulata (Passifloraceae) Draft Genome Reveals the S-Locus Evolved after the Divergence of Turneroideae from Passifloroideae in a Stepwise Manner.</title>
        <authorList>
            <person name="Henning P.M."/>
            <person name="Roalson E.H."/>
            <person name="Mir W."/>
            <person name="McCubbin A.G."/>
            <person name="Shore J.S."/>
        </authorList>
    </citation>
    <scope>NUCLEOTIDE SEQUENCE</scope>
    <source>
        <strain evidence="3">F60SS</strain>
    </source>
</reference>
<evidence type="ECO:0000259" key="2">
    <source>
        <dbReference type="PROSITE" id="PS51746"/>
    </source>
</evidence>
<comment type="caution">
    <text evidence="3">The sequence shown here is derived from an EMBL/GenBank/DDBJ whole genome shotgun (WGS) entry which is preliminary data.</text>
</comment>
<dbReference type="PROSITE" id="PS51746">
    <property type="entry name" value="PPM_2"/>
    <property type="match status" value="1"/>
</dbReference>
<dbReference type="EMBL" id="JAKUCV010004588">
    <property type="protein sequence ID" value="KAJ4834904.1"/>
    <property type="molecule type" value="Genomic_DNA"/>
</dbReference>
<dbReference type="InterPro" id="IPR001932">
    <property type="entry name" value="PPM-type_phosphatase-like_dom"/>
</dbReference>
<dbReference type="GO" id="GO:0004722">
    <property type="term" value="F:protein serine/threonine phosphatase activity"/>
    <property type="evidence" value="ECO:0007669"/>
    <property type="project" value="InterPro"/>
</dbReference>
<dbReference type="Pfam" id="PF00481">
    <property type="entry name" value="PP2C"/>
    <property type="match status" value="1"/>
</dbReference>
<feature type="domain" description="PPM-type phosphatase" evidence="2">
    <location>
        <begin position="83"/>
        <end position="395"/>
    </location>
</feature>
<dbReference type="OrthoDB" id="10264738at2759"/>
<dbReference type="PANTHER" id="PTHR47992">
    <property type="entry name" value="PROTEIN PHOSPHATASE"/>
    <property type="match status" value="1"/>
</dbReference>
<dbReference type="InterPro" id="IPR036457">
    <property type="entry name" value="PPM-type-like_dom_sf"/>
</dbReference>
<dbReference type="SUPFAM" id="SSF81606">
    <property type="entry name" value="PP2C-like"/>
    <property type="match status" value="1"/>
</dbReference>
<evidence type="ECO:0000256" key="1">
    <source>
        <dbReference type="SAM" id="MobiDB-lite"/>
    </source>
</evidence>
<gene>
    <name evidence="3" type="ORF">Tsubulata_045734</name>
</gene>
<protein>
    <recommendedName>
        <fullName evidence="2">PPM-type phosphatase domain-containing protein</fullName>
    </recommendedName>
</protein>
<evidence type="ECO:0000313" key="4">
    <source>
        <dbReference type="Proteomes" id="UP001141552"/>
    </source>
</evidence>
<organism evidence="3 4">
    <name type="scientific">Turnera subulata</name>
    <dbReference type="NCBI Taxonomy" id="218843"/>
    <lineage>
        <taxon>Eukaryota</taxon>
        <taxon>Viridiplantae</taxon>
        <taxon>Streptophyta</taxon>
        <taxon>Embryophyta</taxon>
        <taxon>Tracheophyta</taxon>
        <taxon>Spermatophyta</taxon>
        <taxon>Magnoliopsida</taxon>
        <taxon>eudicotyledons</taxon>
        <taxon>Gunneridae</taxon>
        <taxon>Pentapetalae</taxon>
        <taxon>rosids</taxon>
        <taxon>fabids</taxon>
        <taxon>Malpighiales</taxon>
        <taxon>Passifloraceae</taxon>
        <taxon>Turnera</taxon>
    </lineage>
</organism>
<reference evidence="3" key="1">
    <citation type="submission" date="2022-02" db="EMBL/GenBank/DDBJ databases">
        <authorList>
            <person name="Henning P.M."/>
            <person name="McCubbin A.G."/>
            <person name="Shore J.S."/>
        </authorList>
    </citation>
    <scope>NUCLEOTIDE SEQUENCE</scope>
    <source>
        <strain evidence="3">F60SS</strain>
        <tissue evidence="3">Leaves</tissue>
    </source>
</reference>
<keyword evidence="4" id="KW-1185">Reference proteome</keyword>
<dbReference type="AlphaFoldDB" id="A0A9Q0FNP1"/>
<feature type="region of interest" description="Disordered" evidence="1">
    <location>
        <begin position="401"/>
        <end position="424"/>
    </location>
</feature>
<sequence>MGSCLSAEASRGDEVGRLHRHRYQSCPLPTLDPPAPPPSTLLQLGAAGAPAPKGKMAEMEEAKMEMRLHRVPGRFFLNASTHSASLFSKQGKKGINQDAMLVWENFGLKGDAVLCGVFDGHGPNGHMVAKQVRDSLPLKLKAHWELNSCRTECSNASGNFNPTGISEPINGKHKNNISQNCGEKRYDVFPTLKESFLKAFKLVDKELKVHPYIDCVNSGSTAVTIVKQGQDLVIGNVGDSRAVLGTRDTYGSVIAVQLTEDHKPTLPREAERIRLCKGRVFALPGEAHVARVWLPNSYSPGLAMARAFGDFCLKDFGLISVPEVFYHRITEEDEFVVLASDGLWDVLSNEEVVRIVASAPRSRAAQTLVDTAARAWKTKFPAAKVDDCAVVCLFLRSRSEGNDAHSSIDTQPSTDLTGTSKSGQ</sequence>
<dbReference type="Gene3D" id="3.60.40.10">
    <property type="entry name" value="PPM-type phosphatase domain"/>
    <property type="match status" value="1"/>
</dbReference>
<proteinExistence type="predicted"/>
<evidence type="ECO:0000313" key="3">
    <source>
        <dbReference type="EMBL" id="KAJ4834904.1"/>
    </source>
</evidence>
<dbReference type="CDD" id="cd00143">
    <property type="entry name" value="PP2Cc"/>
    <property type="match status" value="1"/>
</dbReference>
<dbReference type="SMART" id="SM00332">
    <property type="entry name" value="PP2Cc"/>
    <property type="match status" value="1"/>
</dbReference>
<dbReference type="InterPro" id="IPR015655">
    <property type="entry name" value="PP2C"/>
</dbReference>